<keyword evidence="3" id="KW-1185">Reference proteome</keyword>
<evidence type="ECO:0000313" key="2">
    <source>
        <dbReference type="EMBL" id="MBP0049269.1"/>
    </source>
</evidence>
<dbReference type="RefSeq" id="WP_209287886.1">
    <property type="nucleotide sequence ID" value="NZ_JACVEW010000016.1"/>
</dbReference>
<dbReference type="EMBL" id="JACVEW010000016">
    <property type="protein sequence ID" value="MBP0049269.1"/>
    <property type="molecule type" value="Genomic_DNA"/>
</dbReference>
<comment type="caution">
    <text evidence="2">The sequence shown here is derived from an EMBL/GenBank/DDBJ whole genome shotgun (WGS) entry which is preliminary data.</text>
</comment>
<accession>A0ABS3ZC73</accession>
<feature type="region of interest" description="Disordered" evidence="1">
    <location>
        <begin position="24"/>
        <end position="44"/>
    </location>
</feature>
<organism evidence="2 3">
    <name type="scientific">Marinobacterium alkalitolerans</name>
    <dbReference type="NCBI Taxonomy" id="1542925"/>
    <lineage>
        <taxon>Bacteria</taxon>
        <taxon>Pseudomonadati</taxon>
        <taxon>Pseudomonadota</taxon>
        <taxon>Gammaproteobacteria</taxon>
        <taxon>Oceanospirillales</taxon>
        <taxon>Oceanospirillaceae</taxon>
        <taxon>Marinobacterium</taxon>
    </lineage>
</organism>
<proteinExistence type="predicted"/>
<sequence length="78" mass="8788">MIASGEAQYFQDGGLLARQDNNDAQIPHLAPDHGSIPHRYQNGQGGIDVHQVQRDQMRAQRDCVRAFFSFLLKPLRQG</sequence>
<dbReference type="Proteomes" id="UP000810171">
    <property type="component" value="Unassembled WGS sequence"/>
</dbReference>
<reference evidence="2 3" key="1">
    <citation type="submission" date="2020-09" db="EMBL/GenBank/DDBJ databases">
        <authorList>
            <person name="Tanuku N.R.S."/>
        </authorList>
    </citation>
    <scope>NUCLEOTIDE SEQUENCE [LARGE SCALE GENOMIC DNA]</scope>
    <source>
        <strain evidence="2 3">AK62</strain>
    </source>
</reference>
<protein>
    <submittedName>
        <fullName evidence="2">Uncharacterized protein</fullName>
    </submittedName>
</protein>
<gene>
    <name evidence="2" type="ORF">H9C73_11025</name>
</gene>
<evidence type="ECO:0000313" key="3">
    <source>
        <dbReference type="Proteomes" id="UP000810171"/>
    </source>
</evidence>
<name>A0ABS3ZC73_9GAMM</name>
<evidence type="ECO:0000256" key="1">
    <source>
        <dbReference type="SAM" id="MobiDB-lite"/>
    </source>
</evidence>